<reference evidence="1" key="1">
    <citation type="submission" date="2019-10" db="EMBL/GenBank/DDBJ databases">
        <title>The sequence and de novo assembly of the wild yak genome.</title>
        <authorList>
            <person name="Liu Y."/>
        </authorList>
    </citation>
    <scope>NUCLEOTIDE SEQUENCE [LARGE SCALE GENOMIC DNA]</scope>
    <source>
        <strain evidence="1">WY2019</strain>
    </source>
</reference>
<accession>A0A6B0SCS3</accession>
<dbReference type="EMBL" id="VBQZ03000174">
    <property type="protein sequence ID" value="MXQ96783.1"/>
    <property type="molecule type" value="Genomic_DNA"/>
</dbReference>
<name>A0A6B0SCS3_9CETA</name>
<protein>
    <submittedName>
        <fullName evidence="1">Uncharacterized protein</fullName>
    </submittedName>
</protein>
<proteinExistence type="predicted"/>
<dbReference type="Proteomes" id="UP000322234">
    <property type="component" value="Unassembled WGS sequence"/>
</dbReference>
<evidence type="ECO:0000313" key="1">
    <source>
        <dbReference type="EMBL" id="MXQ96783.1"/>
    </source>
</evidence>
<gene>
    <name evidence="1" type="ORF">E5288_WYG021021</name>
</gene>
<comment type="caution">
    <text evidence="1">The sequence shown here is derived from an EMBL/GenBank/DDBJ whole genome shotgun (WGS) entry which is preliminary data.</text>
</comment>
<sequence>MTSVAVVNDFRGHRTMVFSVSPIPDVGRSVLRAINFLIHLVIQTRNWATSPDTSSSPVPTSLLEELRAVFGPQCDEAEKKKQSPQLPRQENHHQFTGMHTFILSKEQVIKDLCLGSIDELDPGGASWGFVRRTVKLNQ</sequence>
<evidence type="ECO:0000313" key="2">
    <source>
        <dbReference type="Proteomes" id="UP000322234"/>
    </source>
</evidence>
<keyword evidence="2" id="KW-1185">Reference proteome</keyword>
<organism evidence="1 2">
    <name type="scientific">Bos mutus</name>
    <name type="common">wild yak</name>
    <dbReference type="NCBI Taxonomy" id="72004"/>
    <lineage>
        <taxon>Eukaryota</taxon>
        <taxon>Metazoa</taxon>
        <taxon>Chordata</taxon>
        <taxon>Craniata</taxon>
        <taxon>Vertebrata</taxon>
        <taxon>Euteleostomi</taxon>
        <taxon>Mammalia</taxon>
        <taxon>Eutheria</taxon>
        <taxon>Laurasiatheria</taxon>
        <taxon>Artiodactyla</taxon>
        <taxon>Ruminantia</taxon>
        <taxon>Pecora</taxon>
        <taxon>Bovidae</taxon>
        <taxon>Bovinae</taxon>
        <taxon>Bos</taxon>
    </lineage>
</organism>
<dbReference type="AlphaFoldDB" id="A0A6B0SCS3"/>